<dbReference type="PANTHER" id="PTHR43498:SF1">
    <property type="entry name" value="COB--COM HETERODISULFIDE REDUCTASE IRON-SULFUR SUBUNIT A"/>
    <property type="match status" value="1"/>
</dbReference>
<comment type="caution">
    <text evidence="6">The sequence shown here is derived from an EMBL/GenBank/DDBJ whole genome shotgun (WGS) entry which is preliminary data.</text>
</comment>
<evidence type="ECO:0000256" key="1">
    <source>
        <dbReference type="ARBA" id="ARBA00022485"/>
    </source>
</evidence>
<dbReference type="PANTHER" id="PTHR43498">
    <property type="entry name" value="FERREDOXIN:COB-COM HETERODISULFIDE REDUCTASE SUBUNIT A"/>
    <property type="match status" value="1"/>
</dbReference>
<keyword evidence="5" id="KW-0411">Iron-sulfur</keyword>
<accession>A0A0B4FFE8</accession>
<dbReference type="Gene3D" id="3.50.50.60">
    <property type="entry name" value="FAD/NAD(P)-binding domain"/>
    <property type="match status" value="1"/>
</dbReference>
<feature type="non-terminal residue" evidence="6">
    <location>
        <position position="1"/>
    </location>
</feature>
<dbReference type="GO" id="GO:0051539">
    <property type="term" value="F:4 iron, 4 sulfur cluster binding"/>
    <property type="evidence" value="ECO:0007669"/>
    <property type="project" value="UniProtKB-KW"/>
</dbReference>
<evidence type="ECO:0000313" key="7">
    <source>
        <dbReference type="Proteomes" id="UP000031186"/>
    </source>
</evidence>
<dbReference type="InterPro" id="IPR036188">
    <property type="entry name" value="FAD/NAD-bd_sf"/>
</dbReference>
<keyword evidence="7" id="KW-1185">Reference proteome</keyword>
<name>A0A0B4FFE8_METAF</name>
<sequence length="592" mass="65088">MEFSTEETQETALRRLRSADTVIMSPELFERLYLQPISSVKGDLRKTFGNPTPLGLIGFCVTLTPLACSLMGWRGSGGLGADFGANNKDWFWESAGQVNLPAGETKLVLHDLTGFCGRCDAIFFSRDKTPPPPGADGVARSWRRQLLGLPDKPVSVESFDVVVIGGGIPGAAAVLAAAQLGQRVALVHNRPYLGGNASLEIGLSPRGIIGPVVEKISKRTPTCDLKARQLLEAEPNVTMFLEYTVYGTVVSESKITSIDARDARSGREIRLSAPVFIDCSGRSILGLLSGAETLYSEESRAEYGEGMAPAQGSNIHHGNTVFFRTKDADSPVPFPAVPWATEVAKDFCDLSGQLIQPCFENGPGPKVERTENSPSLQLPRRMALPLTHFWEYGQHLDTYTQGEHIRDHLLRAIYGTFSNVKTNNPETYANLELEWVAFVPASGGNRRYKGDYVLNEIDIRTHRKFPDAVVQNDGAFCLHYGADAKHNFRLKFWEWDNRDGEPYDIPFRCLYSVNINNLIIAGKHVSATYVAGSNIKFMGNGGQHAIATAVAAQLCNKYNTTPRGVYKNHLEELRAKVLNMAGKKNRAEESHL</sequence>
<keyword evidence="3" id="KW-0560">Oxidoreductase</keyword>
<evidence type="ECO:0008006" key="8">
    <source>
        <dbReference type="Google" id="ProtNLM"/>
    </source>
</evidence>
<dbReference type="Pfam" id="PF12831">
    <property type="entry name" value="FAD_oxidored"/>
    <property type="match status" value="2"/>
</dbReference>
<evidence type="ECO:0000313" key="6">
    <source>
        <dbReference type="EMBL" id="KID64531.1"/>
    </source>
</evidence>
<evidence type="ECO:0000256" key="5">
    <source>
        <dbReference type="ARBA" id="ARBA00023014"/>
    </source>
</evidence>
<dbReference type="HOGENOM" id="CLU_018572_1_0_1"/>
<dbReference type="SUPFAM" id="SSF51905">
    <property type="entry name" value="FAD/NAD(P)-binding domain"/>
    <property type="match status" value="1"/>
</dbReference>
<dbReference type="InterPro" id="IPR039650">
    <property type="entry name" value="HdrA-like"/>
</dbReference>
<dbReference type="OrthoDB" id="6612291at2759"/>
<dbReference type="VEuPathDB" id="FungiDB:MAN_06705"/>
<dbReference type="AlphaFoldDB" id="A0A0B4FFE8"/>
<keyword evidence="4" id="KW-0408">Iron</keyword>
<evidence type="ECO:0000256" key="2">
    <source>
        <dbReference type="ARBA" id="ARBA00022723"/>
    </source>
</evidence>
<keyword evidence="1" id="KW-0004">4Fe-4S</keyword>
<proteinExistence type="predicted"/>
<reference evidence="6 7" key="1">
    <citation type="journal article" date="2014" name="Proc. Natl. Acad. Sci. U.S.A.">
        <title>Trajectory and genomic determinants of fungal-pathogen speciation and host adaptation.</title>
        <authorList>
            <person name="Hu X."/>
            <person name="Xiao G."/>
            <person name="Zheng P."/>
            <person name="Shang Y."/>
            <person name="Su Y."/>
            <person name="Zhang X."/>
            <person name="Liu X."/>
            <person name="Zhan S."/>
            <person name="St Leger R.J."/>
            <person name="Wang C."/>
        </authorList>
    </citation>
    <scope>NUCLEOTIDE SEQUENCE [LARGE SCALE GENOMIC DNA]</scope>
    <source>
        <strain evidence="6 7">ARSEF 549</strain>
    </source>
</reference>
<evidence type="ECO:0000256" key="4">
    <source>
        <dbReference type="ARBA" id="ARBA00023004"/>
    </source>
</evidence>
<organism evidence="6 7">
    <name type="scientific">Metarhizium anisopliae (strain ARSEF 549)</name>
    <dbReference type="NCBI Taxonomy" id="3151832"/>
    <lineage>
        <taxon>Eukaryota</taxon>
        <taxon>Fungi</taxon>
        <taxon>Dikarya</taxon>
        <taxon>Ascomycota</taxon>
        <taxon>Pezizomycotina</taxon>
        <taxon>Sordariomycetes</taxon>
        <taxon>Hypocreomycetidae</taxon>
        <taxon>Hypocreales</taxon>
        <taxon>Clavicipitaceae</taxon>
        <taxon>Metarhizium</taxon>
    </lineage>
</organism>
<keyword evidence="2" id="KW-0479">Metal-binding</keyword>
<protein>
    <recommendedName>
        <fullName evidence="8">FAD dependent oxidoreductase</fullName>
    </recommendedName>
</protein>
<dbReference type="GO" id="GO:0016491">
    <property type="term" value="F:oxidoreductase activity"/>
    <property type="evidence" value="ECO:0007669"/>
    <property type="project" value="UniProtKB-KW"/>
</dbReference>
<dbReference type="GO" id="GO:0046872">
    <property type="term" value="F:metal ion binding"/>
    <property type="evidence" value="ECO:0007669"/>
    <property type="project" value="UniProtKB-KW"/>
</dbReference>
<evidence type="ECO:0000256" key="3">
    <source>
        <dbReference type="ARBA" id="ARBA00023002"/>
    </source>
</evidence>
<dbReference type="Proteomes" id="UP000031186">
    <property type="component" value="Unassembled WGS sequence"/>
</dbReference>
<gene>
    <name evidence="6" type="ORF">MAN_06705</name>
</gene>
<dbReference type="EMBL" id="AZNF01000008">
    <property type="protein sequence ID" value="KID64531.1"/>
    <property type="molecule type" value="Genomic_DNA"/>
</dbReference>